<organism evidence="3 4">
    <name type="scientific">Helicobacter canis</name>
    <dbReference type="NCBI Taxonomy" id="29419"/>
    <lineage>
        <taxon>Bacteria</taxon>
        <taxon>Pseudomonadati</taxon>
        <taxon>Campylobacterota</taxon>
        <taxon>Epsilonproteobacteria</taxon>
        <taxon>Campylobacterales</taxon>
        <taxon>Helicobacteraceae</taxon>
        <taxon>Helicobacter</taxon>
    </lineage>
</organism>
<dbReference type="EMBL" id="UGHV01000001">
    <property type="protein sequence ID" value="STO96700.1"/>
    <property type="molecule type" value="Genomic_DNA"/>
</dbReference>
<name>A0A377J2M7_9HELI</name>
<reference evidence="3 4" key="1">
    <citation type="submission" date="2018-06" db="EMBL/GenBank/DDBJ databases">
        <authorList>
            <consortium name="Pathogen Informatics"/>
            <person name="Doyle S."/>
        </authorList>
    </citation>
    <scope>NUCLEOTIDE SEQUENCE [LARGE SCALE GENOMIC DNA]</scope>
    <source>
        <strain evidence="3 4">NCTC12410</strain>
    </source>
</reference>
<evidence type="ECO:0000313" key="4">
    <source>
        <dbReference type="Proteomes" id="UP000254841"/>
    </source>
</evidence>
<evidence type="ECO:0000256" key="1">
    <source>
        <dbReference type="SAM" id="MobiDB-lite"/>
    </source>
</evidence>
<feature type="compositionally biased region" description="Low complexity" evidence="1">
    <location>
        <begin position="36"/>
        <end position="51"/>
    </location>
</feature>
<feature type="region of interest" description="Disordered" evidence="1">
    <location>
        <begin position="28"/>
        <end position="51"/>
    </location>
</feature>
<protein>
    <recommendedName>
        <fullName evidence="5">Outer membrane beta-barrel protein</fullName>
    </recommendedName>
</protein>
<feature type="chain" id="PRO_5016656281" description="Outer membrane beta-barrel protein" evidence="2">
    <location>
        <begin position="25"/>
        <end position="241"/>
    </location>
</feature>
<sequence>MRKMMKNALGLFGVMLLACVESSARPLAPNEQDSATQPLESTSLESSLSQTDSSKVTKRSLSLYQPIALSKSSYGSFSIGYSQSHIQTKALSVVDSATNTRVSRGVDHIARGVFFGLERGMHWHNFMLGGYVNGVAAQDYSLSFGVRASYLIARYVVPSVGISWKLQHIQFPNDTKQYNIHGASFNAGLFVNIVRGFGLKLEGSYSYPLVILRGVDARAYGDPIFSSYAFAVSLCLYDFSI</sequence>
<dbReference type="PROSITE" id="PS51257">
    <property type="entry name" value="PROKAR_LIPOPROTEIN"/>
    <property type="match status" value="1"/>
</dbReference>
<dbReference type="OrthoDB" id="5322032at2"/>
<dbReference type="AlphaFoldDB" id="A0A377J2M7"/>
<evidence type="ECO:0000256" key="2">
    <source>
        <dbReference type="SAM" id="SignalP"/>
    </source>
</evidence>
<evidence type="ECO:0000313" key="3">
    <source>
        <dbReference type="EMBL" id="STO96700.1"/>
    </source>
</evidence>
<evidence type="ECO:0008006" key="5">
    <source>
        <dbReference type="Google" id="ProtNLM"/>
    </source>
</evidence>
<gene>
    <name evidence="3" type="ORF">NCTC12410_00516</name>
</gene>
<keyword evidence="2" id="KW-0732">Signal</keyword>
<dbReference type="RefSeq" id="WP_115011011.1">
    <property type="nucleotide sequence ID" value="NZ_UGHV01000001.1"/>
</dbReference>
<feature type="signal peptide" evidence="2">
    <location>
        <begin position="1"/>
        <end position="24"/>
    </location>
</feature>
<accession>A0A377J2M7</accession>
<proteinExistence type="predicted"/>
<dbReference type="Proteomes" id="UP000254841">
    <property type="component" value="Unassembled WGS sequence"/>
</dbReference>